<keyword evidence="10" id="KW-1185">Reference proteome</keyword>
<dbReference type="InterPro" id="IPR001969">
    <property type="entry name" value="Aspartic_peptidase_AS"/>
</dbReference>
<feature type="signal peptide" evidence="7">
    <location>
        <begin position="1"/>
        <end position="20"/>
    </location>
</feature>
<dbReference type="PROSITE" id="PS51767">
    <property type="entry name" value="PEPTIDASE_A1"/>
    <property type="match status" value="1"/>
</dbReference>
<dbReference type="Pfam" id="PF00026">
    <property type="entry name" value="Asp"/>
    <property type="match status" value="1"/>
</dbReference>
<evidence type="ECO:0000259" key="8">
    <source>
        <dbReference type="PROSITE" id="PS51767"/>
    </source>
</evidence>
<feature type="active site" evidence="5">
    <location>
        <position position="372"/>
    </location>
</feature>
<dbReference type="InterPro" id="IPR033121">
    <property type="entry name" value="PEPTIDASE_A1"/>
</dbReference>
<keyword evidence="4" id="KW-1015">Disulfide bond</keyword>
<evidence type="ECO:0000313" key="9">
    <source>
        <dbReference type="EMBL" id="TID15455.1"/>
    </source>
</evidence>
<protein>
    <recommendedName>
        <fullName evidence="8">Peptidase A1 domain-containing protein</fullName>
    </recommendedName>
</protein>
<keyword evidence="6" id="KW-0645">Protease</keyword>
<dbReference type="GO" id="GO:0005576">
    <property type="term" value="C:extracellular region"/>
    <property type="evidence" value="ECO:0007669"/>
    <property type="project" value="UniProtKB-ARBA"/>
</dbReference>
<dbReference type="PANTHER" id="PTHR47966">
    <property type="entry name" value="BETA-SITE APP-CLEAVING ENZYME, ISOFORM A-RELATED"/>
    <property type="match status" value="1"/>
</dbReference>
<evidence type="ECO:0000256" key="1">
    <source>
        <dbReference type="ARBA" id="ARBA00007447"/>
    </source>
</evidence>
<evidence type="ECO:0000256" key="4">
    <source>
        <dbReference type="ARBA" id="ARBA00023157"/>
    </source>
</evidence>
<dbReference type="PRINTS" id="PR00792">
    <property type="entry name" value="PEPSIN"/>
</dbReference>
<dbReference type="Proteomes" id="UP000307173">
    <property type="component" value="Unassembled WGS sequence"/>
</dbReference>
<keyword evidence="3 6" id="KW-0064">Aspartyl protease</keyword>
<evidence type="ECO:0000256" key="7">
    <source>
        <dbReference type="SAM" id="SignalP"/>
    </source>
</evidence>
<accession>A0A4T0WWD5</accession>
<evidence type="ECO:0000256" key="5">
    <source>
        <dbReference type="PIRSR" id="PIRSR601461-1"/>
    </source>
</evidence>
<dbReference type="InterPro" id="IPR021109">
    <property type="entry name" value="Peptidase_aspartic_dom_sf"/>
</dbReference>
<dbReference type="Gene3D" id="2.40.70.10">
    <property type="entry name" value="Acid Proteases"/>
    <property type="match status" value="2"/>
</dbReference>
<name>A0A4T0WWD5_9ASCO</name>
<dbReference type="GO" id="GO:0004190">
    <property type="term" value="F:aspartic-type endopeptidase activity"/>
    <property type="evidence" value="ECO:0007669"/>
    <property type="project" value="UniProtKB-KW"/>
</dbReference>
<evidence type="ECO:0000256" key="3">
    <source>
        <dbReference type="ARBA" id="ARBA00022750"/>
    </source>
</evidence>
<evidence type="ECO:0000256" key="2">
    <source>
        <dbReference type="ARBA" id="ARBA00022729"/>
    </source>
</evidence>
<dbReference type="GO" id="GO:0006508">
    <property type="term" value="P:proteolysis"/>
    <property type="evidence" value="ECO:0007669"/>
    <property type="project" value="UniProtKB-KW"/>
</dbReference>
<dbReference type="PANTHER" id="PTHR47966:SF65">
    <property type="entry name" value="ASPARTIC-TYPE ENDOPEPTIDASE"/>
    <property type="match status" value="1"/>
</dbReference>
<dbReference type="STRING" id="52247.A0A4T0WWD5"/>
<dbReference type="PROSITE" id="PS00141">
    <property type="entry name" value="ASP_PROTEASE"/>
    <property type="match status" value="2"/>
</dbReference>
<feature type="chain" id="PRO_5020959053" description="Peptidase A1 domain-containing protein" evidence="7">
    <location>
        <begin position="21"/>
        <end position="558"/>
    </location>
</feature>
<dbReference type="InterPro" id="IPR001461">
    <property type="entry name" value="Aspartic_peptidase_A1"/>
</dbReference>
<feature type="domain" description="Peptidase A1" evidence="8">
    <location>
        <begin position="75"/>
        <end position="487"/>
    </location>
</feature>
<evidence type="ECO:0000313" key="10">
    <source>
        <dbReference type="Proteomes" id="UP000307173"/>
    </source>
</evidence>
<comment type="caution">
    <text evidence="9">The sequence shown here is derived from an EMBL/GenBank/DDBJ whole genome shotgun (WGS) entry which is preliminary data.</text>
</comment>
<keyword evidence="2 7" id="KW-0732">Signal</keyword>
<feature type="active site" evidence="5">
    <location>
        <position position="93"/>
    </location>
</feature>
<dbReference type="SUPFAM" id="SSF50630">
    <property type="entry name" value="Acid proteases"/>
    <property type="match status" value="1"/>
</dbReference>
<comment type="similarity">
    <text evidence="1 6">Belongs to the peptidase A1 family.</text>
</comment>
<gene>
    <name evidence="9" type="ORF">CANINC_004421</name>
</gene>
<dbReference type="OrthoDB" id="771136at2759"/>
<sequence length="558" mass="62182">MMLPTSIAIWLAVISNIGEAAYVNLPFQKRWYDHQNRPLSENKSYLTIKNRNIHVKRESPDAYFQVETKFNQLFYEVELEIGSQKDPVTLLLDTGSSDIIINTANNPECQAADVDNDQNVQNLQKRNAPVDVICIQASATKIISDSIASSNSDISANRNTSDYPRLNKTIKYASDNDDYLMAIAPKVDPLYDCYSFGVFNYSESNSFEITNVPLDIEYYDGSGAVGIYGKDTIYLNDVEIPYTTIGLNTKSYLAKGVLGIGFNFNENAFQNGYPKYESFPEHLKTLGLTNRAVYSIYGVYGKRNSILFGAYDKSAYIEEKGLTLIPIVAYNPGTKVGEGPFYVSVTLSSISFTSSKLSNEIIASGNAIALLDTGASYSTVPYYVLNEILTKFDFKWSSQLETFVISESDIPKDQTFLTFNFQSAKVEIPLIDFTYPIIDGQTLSNTGLRSISIEGGDDDRFILGDDFLSSVYLIVDQEAQSAALGQANPNKDDTNIQIVENTIIDAIKSPEYDEVYNNSDHGRLMLTTVDNPNHIQTIESFGQNIQLYQPGLGNDLKW</sequence>
<dbReference type="EMBL" id="SELW01000653">
    <property type="protein sequence ID" value="TID15455.1"/>
    <property type="molecule type" value="Genomic_DNA"/>
</dbReference>
<proteinExistence type="inferred from homology"/>
<keyword evidence="6" id="KW-0378">Hydrolase</keyword>
<dbReference type="AlphaFoldDB" id="A0A4T0WWD5"/>
<organism evidence="9 10">
    <name type="scientific">Pichia inconspicua</name>
    <dbReference type="NCBI Taxonomy" id="52247"/>
    <lineage>
        <taxon>Eukaryota</taxon>
        <taxon>Fungi</taxon>
        <taxon>Dikarya</taxon>
        <taxon>Ascomycota</taxon>
        <taxon>Saccharomycotina</taxon>
        <taxon>Pichiomycetes</taxon>
        <taxon>Pichiales</taxon>
        <taxon>Pichiaceae</taxon>
        <taxon>Pichia</taxon>
    </lineage>
</organism>
<reference evidence="9 10" key="1">
    <citation type="journal article" date="2019" name="Front. Genet.">
        <title>Whole-Genome Sequencing of the Opportunistic Yeast Pathogen Candida inconspicua Uncovers Its Hybrid Origin.</title>
        <authorList>
            <person name="Mixao V."/>
            <person name="Hansen A.P."/>
            <person name="Saus E."/>
            <person name="Boekhout T."/>
            <person name="Lass-Florl C."/>
            <person name="Gabaldon T."/>
        </authorList>
    </citation>
    <scope>NUCLEOTIDE SEQUENCE [LARGE SCALE GENOMIC DNA]</scope>
    <source>
        <strain evidence="9 10">CBS 180</strain>
    </source>
</reference>
<evidence type="ECO:0000256" key="6">
    <source>
        <dbReference type="RuleBase" id="RU000454"/>
    </source>
</evidence>